<dbReference type="Pfam" id="PF13193">
    <property type="entry name" value="AMP-binding_C"/>
    <property type="match status" value="1"/>
</dbReference>
<dbReference type="InterPro" id="IPR045851">
    <property type="entry name" value="AMP-bd_C_sf"/>
</dbReference>
<dbReference type="InterPro" id="IPR042099">
    <property type="entry name" value="ANL_N_sf"/>
</dbReference>
<dbReference type="Pfam" id="PF00501">
    <property type="entry name" value="AMP-binding"/>
    <property type="match status" value="1"/>
</dbReference>
<dbReference type="PATRIC" id="fig|84531.8.peg.683"/>
<evidence type="ECO:0000313" key="4">
    <source>
        <dbReference type="Proteomes" id="UP000060787"/>
    </source>
</evidence>
<evidence type="ECO:0000259" key="1">
    <source>
        <dbReference type="Pfam" id="PF00501"/>
    </source>
</evidence>
<dbReference type="eggNOG" id="COG0318">
    <property type="taxonomic scope" value="Bacteria"/>
</dbReference>
<dbReference type="PANTHER" id="PTHR43767">
    <property type="entry name" value="LONG-CHAIN-FATTY-ACID--COA LIGASE"/>
    <property type="match status" value="1"/>
</dbReference>
<dbReference type="RefSeq" id="WP_057916561.1">
    <property type="nucleotide sequence ID" value="NZ_CP011129.1"/>
</dbReference>
<dbReference type="SUPFAM" id="SSF56801">
    <property type="entry name" value="Acetyl-CoA synthetase-like"/>
    <property type="match status" value="1"/>
</dbReference>
<dbReference type="GO" id="GO:0016878">
    <property type="term" value="F:acid-thiol ligase activity"/>
    <property type="evidence" value="ECO:0007669"/>
    <property type="project" value="UniProtKB-ARBA"/>
</dbReference>
<reference evidence="3 4" key="1">
    <citation type="journal article" date="2015" name="BMC Genomics">
        <title>Comparative genomics and metabolic profiling of the genus Lysobacter.</title>
        <authorList>
            <person name="de Bruijn I."/>
            <person name="Cheng X."/>
            <person name="de Jager V."/>
            <person name="Exposito R.G."/>
            <person name="Watrous J."/>
            <person name="Patel N."/>
            <person name="Postma J."/>
            <person name="Dorrestein P.C."/>
            <person name="Kobayashi D."/>
            <person name="Raaijmakers J.M."/>
        </authorList>
    </citation>
    <scope>NUCLEOTIDE SEQUENCE [LARGE SCALE GENOMIC DNA]</scope>
    <source>
        <strain evidence="3 4">76</strain>
    </source>
</reference>
<sequence>MLDAPQPLLPEIFALHGRWRARSPALVAPQRTLDWQSLDRSTNRIANALIGAGARHGDRVAMLMSNCIEMAELIVGIMKAGCVAVPLNTAISAESAASMLADSGAVFVFATADHAARVGAIAGIARIEVAGEGAPATAGWRGYADWLGGADAHPPAVPVAASDLCNIIYSSGTTGEPKGIVHTHGTRVAWAYDAALALRYHSGARTLLVTGLYSNISWAALLGTWLSGGTVVLRHVFDVADTLATIARERITHTAMVPVQYQRLLDHPQFWTTDRSSLQAIMSVGSSLPLATKAGLIETCRCDVIEVYGTTEGIITALDPEDAEGHLASVGKPLPGVDLLILDDHDRPLGAGEAGEIVGRSRFAMAGYWRRPEATAQALWVDGAGRTWLRTGDIGRLDEEGYLYILDRKKDLIISGGQNIYPADIEAVLMQHAAIAECAVIGVPSPVWGESPLALVIVKDAEAGDGEAIKHWLNERVGKQQRVAAVEIRDHLPRNPTGKLLKRELRAPYWPSV</sequence>
<proteinExistence type="predicted"/>
<dbReference type="PANTHER" id="PTHR43767:SF1">
    <property type="entry name" value="NONRIBOSOMAL PEPTIDE SYNTHASE PES1 (EUROFUNG)-RELATED"/>
    <property type="match status" value="1"/>
</dbReference>
<dbReference type="PROSITE" id="PS00455">
    <property type="entry name" value="AMP_BINDING"/>
    <property type="match status" value="1"/>
</dbReference>
<gene>
    <name evidence="3" type="ORF">LA76x_0656</name>
</gene>
<name>A0A0S2F5R8_LYSAN</name>
<dbReference type="KEGG" id="lab:LA76x_0656"/>
<keyword evidence="4" id="KW-1185">Reference proteome</keyword>
<dbReference type="Gene3D" id="3.30.300.30">
    <property type="match status" value="1"/>
</dbReference>
<accession>A0A0S2F5R8</accession>
<dbReference type="STRING" id="84531.LA76x_0656"/>
<protein>
    <submittedName>
        <fullName evidence="3">AMP-binding enzyme family protein</fullName>
    </submittedName>
</protein>
<dbReference type="EMBL" id="CP011129">
    <property type="protein sequence ID" value="ALN78817.1"/>
    <property type="molecule type" value="Genomic_DNA"/>
</dbReference>
<evidence type="ECO:0000313" key="3">
    <source>
        <dbReference type="EMBL" id="ALN78817.1"/>
    </source>
</evidence>
<dbReference type="InterPro" id="IPR020845">
    <property type="entry name" value="AMP-binding_CS"/>
</dbReference>
<dbReference type="InterPro" id="IPR000873">
    <property type="entry name" value="AMP-dep_synth/lig_dom"/>
</dbReference>
<feature type="domain" description="AMP-dependent synthetase/ligase" evidence="1">
    <location>
        <begin position="22"/>
        <end position="369"/>
    </location>
</feature>
<organism evidence="3 4">
    <name type="scientific">Lysobacter antibioticus</name>
    <dbReference type="NCBI Taxonomy" id="84531"/>
    <lineage>
        <taxon>Bacteria</taxon>
        <taxon>Pseudomonadati</taxon>
        <taxon>Pseudomonadota</taxon>
        <taxon>Gammaproteobacteria</taxon>
        <taxon>Lysobacterales</taxon>
        <taxon>Lysobacteraceae</taxon>
        <taxon>Lysobacter</taxon>
    </lineage>
</organism>
<evidence type="ECO:0000259" key="2">
    <source>
        <dbReference type="Pfam" id="PF13193"/>
    </source>
</evidence>
<dbReference type="InterPro" id="IPR050237">
    <property type="entry name" value="ATP-dep_AMP-bd_enzyme"/>
</dbReference>
<dbReference type="Proteomes" id="UP000060787">
    <property type="component" value="Chromosome"/>
</dbReference>
<dbReference type="Gene3D" id="3.40.50.12780">
    <property type="entry name" value="N-terminal domain of ligase-like"/>
    <property type="match status" value="1"/>
</dbReference>
<dbReference type="AlphaFoldDB" id="A0A0S2F5R8"/>
<feature type="domain" description="AMP-binding enzyme C-terminal" evidence="2">
    <location>
        <begin position="425"/>
        <end position="499"/>
    </location>
</feature>
<dbReference type="InterPro" id="IPR025110">
    <property type="entry name" value="AMP-bd_C"/>
</dbReference>